<accession>A0ABS7KXY4</accession>
<gene>
    <name evidence="1" type="ORF">K5V21_09400</name>
</gene>
<keyword evidence="2" id="KW-1185">Reference proteome</keyword>
<dbReference type="Proteomes" id="UP001299068">
    <property type="component" value="Unassembled WGS sequence"/>
</dbReference>
<comment type="caution">
    <text evidence="1">The sequence shown here is derived from an EMBL/GenBank/DDBJ whole genome shotgun (WGS) entry which is preliminary data.</text>
</comment>
<proteinExistence type="predicted"/>
<reference evidence="1 2" key="1">
    <citation type="journal article" date="2021" name="Cell Host Microbe">
        <title>in vivo commensal control of Clostridioides difficile virulence.</title>
        <authorList>
            <person name="Girinathan B.P."/>
            <person name="Dibenedetto N."/>
            <person name="Worley J.N."/>
            <person name="Peltier J."/>
            <person name="Arrieta-Ortiz M.L."/>
            <person name="Rupa Christinal Immanuel S."/>
            <person name="Lavin R."/>
            <person name="Delaney M.L."/>
            <person name="Cummins C."/>
            <person name="Hoffmann M."/>
            <person name="Luo Y."/>
            <person name="Gonzalez-Escalona N."/>
            <person name="Allard M."/>
            <person name="Onderdonk A.B."/>
            <person name="Gerber G.K."/>
            <person name="Sonenshein A.L."/>
            <person name="Baliga N."/>
            <person name="Dupuy B."/>
            <person name="Bry L."/>
        </authorList>
    </citation>
    <scope>NUCLEOTIDE SEQUENCE [LARGE SCALE GENOMIC DNA]</scope>
    <source>
        <strain evidence="1 2">DSM 599</strain>
    </source>
</reference>
<sequence>MNKLSKKILTILIIIIISLFITYKVSFEPKVQVTSINSEVQVDTKNLLGKFIPKNVDLNLSGIKLESSASFSEDEITNLIITFIKDNSIQSDKLKGLQTVINNDHLLLYINFDYKGIPLQAVINFTISAENNSAVLHYNYGKVGFINIPKSYIFDHIKDNSIISKEEANNDIFISLYKNYGISIKEANLNDSKLNFKFQLKFNF</sequence>
<protein>
    <recommendedName>
        <fullName evidence="3">DUF2140 domain-containing protein</fullName>
    </recommendedName>
</protein>
<evidence type="ECO:0000313" key="2">
    <source>
        <dbReference type="Proteomes" id="UP001299068"/>
    </source>
</evidence>
<name>A0ABS7KXY4_CLOSR</name>
<dbReference type="RefSeq" id="WP_221861044.1">
    <property type="nucleotide sequence ID" value="NZ_JAIKTU010000006.1"/>
</dbReference>
<evidence type="ECO:0008006" key="3">
    <source>
        <dbReference type="Google" id="ProtNLM"/>
    </source>
</evidence>
<evidence type="ECO:0000313" key="1">
    <source>
        <dbReference type="EMBL" id="MBY0755676.1"/>
    </source>
</evidence>
<dbReference type="EMBL" id="JAIKTU010000006">
    <property type="protein sequence ID" value="MBY0755676.1"/>
    <property type="molecule type" value="Genomic_DNA"/>
</dbReference>
<organism evidence="1 2">
    <name type="scientific">Clostridium sardiniense</name>
    <name type="common">Clostridium absonum</name>
    <dbReference type="NCBI Taxonomy" id="29369"/>
    <lineage>
        <taxon>Bacteria</taxon>
        <taxon>Bacillati</taxon>
        <taxon>Bacillota</taxon>
        <taxon>Clostridia</taxon>
        <taxon>Eubacteriales</taxon>
        <taxon>Clostridiaceae</taxon>
        <taxon>Clostridium</taxon>
    </lineage>
</organism>